<dbReference type="Proteomes" id="UP001165287">
    <property type="component" value="Unassembled WGS sequence"/>
</dbReference>
<name>A0ABS7UNS9_9BACI</name>
<proteinExistence type="predicted"/>
<dbReference type="Gene3D" id="3.40.50.300">
    <property type="entry name" value="P-loop containing nucleotide triphosphate hydrolases"/>
    <property type="match status" value="1"/>
</dbReference>
<comment type="caution">
    <text evidence="1">The sequence shown here is derived from an EMBL/GenBank/DDBJ whole genome shotgun (WGS) entry which is preliminary data.</text>
</comment>
<evidence type="ECO:0000313" key="2">
    <source>
        <dbReference type="Proteomes" id="UP001165287"/>
    </source>
</evidence>
<keyword evidence="2" id="KW-1185">Reference proteome</keyword>
<evidence type="ECO:0000313" key="1">
    <source>
        <dbReference type="EMBL" id="MBZ5749684.1"/>
    </source>
</evidence>
<dbReference type="EMBL" id="JAIQUM010000008">
    <property type="protein sequence ID" value="MBZ5749684.1"/>
    <property type="molecule type" value="Genomic_DNA"/>
</dbReference>
<organism evidence="1 2">
    <name type="scientific">Metabacillus rhizolycopersici</name>
    <dbReference type="NCBI Taxonomy" id="2875709"/>
    <lineage>
        <taxon>Bacteria</taxon>
        <taxon>Bacillati</taxon>
        <taxon>Bacillota</taxon>
        <taxon>Bacilli</taxon>
        <taxon>Bacillales</taxon>
        <taxon>Bacillaceae</taxon>
        <taxon>Metabacillus</taxon>
    </lineage>
</organism>
<sequence length="313" mass="35594">MKTYIANKHRFKAFGLNVLSEIYLPELPQSHFEGDVADILIKKADLSLLWEELAGENKYFVINKDLIMFRLPDMAIYLIQKGNEIYYSPIGNANEDQIRLYLLGTCMGALLMQRMILPLHGSALEIDGKAYAIVGDSGAGKSTLASAFLKLGYQLISDDVIPVTLNEENIPMVTPAYPQQKLWIESLNQFGIESIDYKPIFNRETKFAIPVSNQFASKPLPLAGVFELVKTEDAEIELNPVQKLQRLNTLFNHTYRNFFISPLGLMDWHFSTTAKICEHIDIYQLRRPISRFTAHELTDLILASLNKEEKVYG</sequence>
<dbReference type="SUPFAM" id="SSF53795">
    <property type="entry name" value="PEP carboxykinase-like"/>
    <property type="match status" value="1"/>
</dbReference>
<reference evidence="1" key="1">
    <citation type="submission" date="2024-05" db="EMBL/GenBank/DDBJ databases">
        <title>Metabacillus sp. nov., isolated from the rhizosphere soil of tomato plants.</title>
        <authorList>
            <person name="Ma R."/>
        </authorList>
    </citation>
    <scope>NUCLEOTIDE SEQUENCE</scope>
    <source>
        <strain evidence="1">DBTR6</strain>
    </source>
</reference>
<dbReference type="InterPro" id="IPR027417">
    <property type="entry name" value="P-loop_NTPase"/>
</dbReference>
<accession>A0ABS7UNS9</accession>
<gene>
    <name evidence="1" type="ORF">K9V48_05400</name>
</gene>
<protein>
    <submittedName>
        <fullName evidence="1">Aldolase</fullName>
    </submittedName>
</protein>